<dbReference type="EMBL" id="AP028909">
    <property type="protein sequence ID" value="BES87722.1"/>
    <property type="molecule type" value="Genomic_DNA"/>
</dbReference>
<gene>
    <name evidence="2" type="ORF">NTJ_00528</name>
</gene>
<proteinExistence type="predicted"/>
<evidence type="ECO:0000313" key="3">
    <source>
        <dbReference type="Proteomes" id="UP001307889"/>
    </source>
</evidence>
<name>A0ABN7A914_9HEMI</name>
<evidence type="ECO:0000256" key="1">
    <source>
        <dbReference type="SAM" id="MobiDB-lite"/>
    </source>
</evidence>
<sequence length="119" mass="13672">MSSPFWCMYRLRFGNERGEVCFGDSFVYDADRLSRRVRLDWTAGRKDRAPGRWIRRVACAIRCSEGEGVRRRRDPRQLQPLVGTDGWGWDGARRGREEGGTPPEPGRNTDISQLAASRE</sequence>
<keyword evidence="3" id="KW-1185">Reference proteome</keyword>
<organism evidence="2 3">
    <name type="scientific">Nesidiocoris tenuis</name>
    <dbReference type="NCBI Taxonomy" id="355587"/>
    <lineage>
        <taxon>Eukaryota</taxon>
        <taxon>Metazoa</taxon>
        <taxon>Ecdysozoa</taxon>
        <taxon>Arthropoda</taxon>
        <taxon>Hexapoda</taxon>
        <taxon>Insecta</taxon>
        <taxon>Pterygota</taxon>
        <taxon>Neoptera</taxon>
        <taxon>Paraneoptera</taxon>
        <taxon>Hemiptera</taxon>
        <taxon>Heteroptera</taxon>
        <taxon>Panheteroptera</taxon>
        <taxon>Cimicomorpha</taxon>
        <taxon>Miridae</taxon>
        <taxon>Dicyphina</taxon>
        <taxon>Nesidiocoris</taxon>
    </lineage>
</organism>
<protein>
    <submittedName>
        <fullName evidence="2">Uncharacterized protein</fullName>
    </submittedName>
</protein>
<dbReference type="Proteomes" id="UP001307889">
    <property type="component" value="Chromosome 1"/>
</dbReference>
<evidence type="ECO:0000313" key="2">
    <source>
        <dbReference type="EMBL" id="BES87722.1"/>
    </source>
</evidence>
<feature type="compositionally biased region" description="Polar residues" evidence="1">
    <location>
        <begin position="109"/>
        <end position="119"/>
    </location>
</feature>
<reference evidence="2 3" key="1">
    <citation type="submission" date="2023-09" db="EMBL/GenBank/DDBJ databases">
        <title>Nesidiocoris tenuis whole genome shotgun sequence.</title>
        <authorList>
            <person name="Shibata T."/>
            <person name="Shimoda M."/>
            <person name="Kobayashi T."/>
            <person name="Uehara T."/>
        </authorList>
    </citation>
    <scope>NUCLEOTIDE SEQUENCE [LARGE SCALE GENOMIC DNA]</scope>
    <source>
        <strain evidence="2 3">Japan</strain>
    </source>
</reference>
<accession>A0ABN7A914</accession>
<feature type="region of interest" description="Disordered" evidence="1">
    <location>
        <begin position="67"/>
        <end position="119"/>
    </location>
</feature>